<dbReference type="EMBL" id="DF820483">
    <property type="protein sequence ID" value="GAK61775.1"/>
    <property type="molecule type" value="Genomic_DNA"/>
</dbReference>
<name>A0A081CB20_VECG1</name>
<evidence type="ECO:0000313" key="3">
    <source>
        <dbReference type="Proteomes" id="UP000030661"/>
    </source>
</evidence>
<sequence length="108" mass="11931">MARGRKAMTLEQKIENAKTAEVTKAQSDFIGWLKESTGLWVDERSVILAQKLYNEFLTTPAAAAAIAERKAEAANKAAERAEKSREAFLKRAEKLGYAVEKISDEAAE</sequence>
<feature type="coiled-coil region" evidence="1">
    <location>
        <begin position="64"/>
        <end position="91"/>
    </location>
</feature>
<evidence type="ECO:0000313" key="2">
    <source>
        <dbReference type="EMBL" id="GAK61775.1"/>
    </source>
</evidence>
<accession>A0A081CB20</accession>
<dbReference type="HOGENOM" id="CLU_2191810_0_0_0"/>
<organism evidence="2">
    <name type="scientific">Vecturithrix granuli</name>
    <dbReference type="NCBI Taxonomy" id="1499967"/>
    <lineage>
        <taxon>Bacteria</taxon>
        <taxon>Candidatus Moduliflexota</taxon>
        <taxon>Candidatus Vecturitrichia</taxon>
        <taxon>Candidatus Vecturitrichales</taxon>
        <taxon>Candidatus Vecturitrichaceae</taxon>
        <taxon>Candidatus Vecturithrix</taxon>
    </lineage>
</organism>
<dbReference type="AlphaFoldDB" id="A0A081CB20"/>
<keyword evidence="1" id="KW-0175">Coiled coil</keyword>
<protein>
    <submittedName>
        <fullName evidence="2">Uncharacterized protein</fullName>
    </submittedName>
</protein>
<dbReference type="Proteomes" id="UP000030661">
    <property type="component" value="Unassembled WGS sequence"/>
</dbReference>
<reference evidence="2" key="1">
    <citation type="journal article" date="2015" name="PeerJ">
        <title>First genomic representation of candidate bacterial phylum KSB3 points to enhanced environmental sensing as a trigger of wastewater bulking.</title>
        <authorList>
            <person name="Sekiguchi Y."/>
            <person name="Ohashi A."/>
            <person name="Parks D.H."/>
            <person name="Yamauchi T."/>
            <person name="Tyson G.W."/>
            <person name="Hugenholtz P."/>
        </authorList>
    </citation>
    <scope>NUCLEOTIDE SEQUENCE [LARGE SCALE GENOMIC DNA]</scope>
</reference>
<gene>
    <name evidence="2" type="ORF">U27_02608</name>
</gene>
<proteinExistence type="predicted"/>
<keyword evidence="3" id="KW-1185">Reference proteome</keyword>
<evidence type="ECO:0000256" key="1">
    <source>
        <dbReference type="SAM" id="Coils"/>
    </source>
</evidence>